<dbReference type="InterPro" id="IPR013216">
    <property type="entry name" value="Methyltransf_11"/>
</dbReference>
<dbReference type="CDD" id="cd02440">
    <property type="entry name" value="AdoMet_MTases"/>
    <property type="match status" value="1"/>
</dbReference>
<dbReference type="AlphaFoldDB" id="A0A829X3V3"/>
<comment type="caution">
    <text evidence="2">The sequence shown here is derived from an EMBL/GenBank/DDBJ whole genome shotgun (WGS) entry which is preliminary data.</text>
</comment>
<feature type="domain" description="Methyltransferase type 11" evidence="1">
    <location>
        <begin position="90"/>
        <end position="186"/>
    </location>
</feature>
<dbReference type="SUPFAM" id="SSF53335">
    <property type="entry name" value="S-adenosyl-L-methionine-dependent methyltransferases"/>
    <property type="match status" value="1"/>
</dbReference>
<name>A0A829X3V3_GLUOY</name>
<dbReference type="InterPro" id="IPR029063">
    <property type="entry name" value="SAM-dependent_MTases_sf"/>
</dbReference>
<dbReference type="Pfam" id="PF08241">
    <property type="entry name" value="Methyltransf_11"/>
    <property type="match status" value="1"/>
</dbReference>
<dbReference type="EMBL" id="BARJ01000010">
    <property type="protein sequence ID" value="GEM17662.1"/>
    <property type="molecule type" value="Genomic_DNA"/>
</dbReference>
<dbReference type="PANTHER" id="PTHR43861">
    <property type="entry name" value="TRANS-ACONITATE 2-METHYLTRANSFERASE-RELATED"/>
    <property type="match status" value="1"/>
</dbReference>
<dbReference type="GO" id="GO:0008757">
    <property type="term" value="F:S-adenosylmethionine-dependent methyltransferase activity"/>
    <property type="evidence" value="ECO:0007669"/>
    <property type="project" value="InterPro"/>
</dbReference>
<accession>A0A829X3V3</accession>
<reference evidence="2 3" key="1">
    <citation type="submission" date="2013-04" db="EMBL/GenBank/DDBJ databases">
        <title>Gluconobacter oxydans NBRC 3293 whole genome sequence.</title>
        <authorList>
            <person name="Matsutani M."/>
            <person name="Yakushi T."/>
            <person name="Matsushita K."/>
        </authorList>
    </citation>
    <scope>NUCLEOTIDE SEQUENCE [LARGE SCALE GENOMIC DNA]</scope>
    <source>
        <strain evidence="2 3">NBRC 3293</strain>
    </source>
</reference>
<evidence type="ECO:0000313" key="3">
    <source>
        <dbReference type="Proteomes" id="UP000484858"/>
    </source>
</evidence>
<organism evidence="2 3">
    <name type="scientific">Gluconobacter oxydans NBRC 3293</name>
    <dbReference type="NCBI Taxonomy" id="1315969"/>
    <lineage>
        <taxon>Bacteria</taxon>
        <taxon>Pseudomonadati</taxon>
        <taxon>Pseudomonadota</taxon>
        <taxon>Alphaproteobacteria</taxon>
        <taxon>Acetobacterales</taxon>
        <taxon>Acetobacteraceae</taxon>
        <taxon>Gluconobacter</taxon>
    </lineage>
</organism>
<sequence>MMNHPDSISAVFETFGGISDEEWLQVLVSSVHIPEIQGVTMPSFPPDDLQREIHGHHGEISIHEAHVFFREIKAYCAYAGRPVRPETTLLDFGCGWGRIARLFMKDIRPANLYGAETTDRFLMAARRANPALNFLGSGLVPPMLLTSESFDLITSWSVFSHLDEFLAGHWVREFHRLLKPGGMLVMTTQSRRFIAFCAEQRLKRASGIRLEHPWHEVCADSFIDETRANAEFEAGRFLHAASSKPPQPQSHYGEAIIPRNYIIKAWGGLFRLIEYMDNPVRLPQVLIVMQKIG</sequence>
<dbReference type="Proteomes" id="UP000484858">
    <property type="component" value="Unassembled WGS sequence"/>
</dbReference>
<evidence type="ECO:0000313" key="2">
    <source>
        <dbReference type="EMBL" id="GEM17662.1"/>
    </source>
</evidence>
<protein>
    <recommendedName>
        <fullName evidence="1">Methyltransferase type 11 domain-containing protein</fullName>
    </recommendedName>
</protein>
<evidence type="ECO:0000259" key="1">
    <source>
        <dbReference type="Pfam" id="PF08241"/>
    </source>
</evidence>
<gene>
    <name evidence="2" type="ORF">NBRC3293_2159</name>
</gene>
<dbReference type="Gene3D" id="3.40.50.150">
    <property type="entry name" value="Vaccinia Virus protein VP39"/>
    <property type="match status" value="1"/>
</dbReference>
<proteinExistence type="predicted"/>
<dbReference type="PANTHER" id="PTHR43861:SF1">
    <property type="entry name" value="TRANS-ACONITATE 2-METHYLTRANSFERASE"/>
    <property type="match status" value="1"/>
</dbReference>